<dbReference type="InterPro" id="IPR036365">
    <property type="entry name" value="PGBD-like_sf"/>
</dbReference>
<feature type="domain" description="Peptidoglycan binding-like" evidence="1">
    <location>
        <begin position="19"/>
        <end position="54"/>
    </location>
</feature>
<protein>
    <recommendedName>
        <fullName evidence="1">Peptidoglycan binding-like domain-containing protein</fullName>
    </recommendedName>
</protein>
<dbReference type="OrthoDB" id="466791at2"/>
<sequence>MPEDKLFGRLHYSKLLLLELQRRLQALGLDPGPVNGRWNPETEAALEEAQRAYGVHGGKAQAAYFVVIPGASEELPRIAEQVVLLGVPETGVYQRYSASDPKVAVGPFSNPDIAKRWQHYLRDFGLGQARIYYGC</sequence>
<name>A0A0F5Y9U1_9CYAN</name>
<dbReference type="RefSeq" id="WP_046281272.1">
    <property type="nucleotide sequence ID" value="NZ_LATL02000308.1"/>
</dbReference>
<dbReference type="AlphaFoldDB" id="A0A0F5Y9U1"/>
<dbReference type="EMBL" id="LATL02000356">
    <property type="protein sequence ID" value="KMW69866.1"/>
    <property type="molecule type" value="Genomic_DNA"/>
</dbReference>
<dbReference type="SUPFAM" id="SSF47090">
    <property type="entry name" value="PGBD-like"/>
    <property type="match status" value="1"/>
</dbReference>
<dbReference type="InterPro" id="IPR002477">
    <property type="entry name" value="Peptidoglycan-bd-like"/>
</dbReference>
<evidence type="ECO:0000313" key="2">
    <source>
        <dbReference type="EMBL" id="KKD35533.1"/>
    </source>
</evidence>
<gene>
    <name evidence="2" type="ORF">WN50_24750</name>
    <name evidence="3" type="ORF">WN50_39850</name>
</gene>
<evidence type="ECO:0000259" key="1">
    <source>
        <dbReference type="Pfam" id="PF01471"/>
    </source>
</evidence>
<dbReference type="EMBL" id="LATL02000308">
    <property type="protein sequence ID" value="KKD35533.1"/>
    <property type="molecule type" value="Genomic_DNA"/>
</dbReference>
<proteinExistence type="predicted"/>
<evidence type="ECO:0000313" key="4">
    <source>
        <dbReference type="Proteomes" id="UP000033607"/>
    </source>
</evidence>
<comment type="caution">
    <text evidence="2">The sequence shown here is derived from an EMBL/GenBank/DDBJ whole genome shotgun (WGS) entry which is preliminary data.</text>
</comment>
<accession>A0A0F5Y9U1</accession>
<dbReference type="Proteomes" id="UP000033607">
    <property type="component" value="Unassembled WGS sequence"/>
</dbReference>
<reference evidence="2 4" key="1">
    <citation type="submission" date="2015-06" db="EMBL/GenBank/DDBJ databases">
        <title>Draft genome assembly of filamentous brackish cyanobacterium Limnoraphis robusta strain CS-951.</title>
        <authorList>
            <person name="Willis A."/>
            <person name="Parks M."/>
            <person name="Burford M.A."/>
        </authorList>
    </citation>
    <scope>NUCLEOTIDE SEQUENCE [LARGE SCALE GENOMIC DNA]</scope>
    <source>
        <strain evidence="2 4">CS-951</strain>
    </source>
</reference>
<organism evidence="2 4">
    <name type="scientific">Limnoraphis robusta CS-951</name>
    <dbReference type="NCBI Taxonomy" id="1637645"/>
    <lineage>
        <taxon>Bacteria</taxon>
        <taxon>Bacillati</taxon>
        <taxon>Cyanobacteriota</taxon>
        <taxon>Cyanophyceae</taxon>
        <taxon>Oscillatoriophycideae</taxon>
        <taxon>Oscillatoriales</taxon>
        <taxon>Sirenicapillariaceae</taxon>
        <taxon>Limnoraphis</taxon>
    </lineage>
</organism>
<evidence type="ECO:0000313" key="3">
    <source>
        <dbReference type="EMBL" id="KMW69866.1"/>
    </source>
</evidence>
<dbReference type="InterPro" id="IPR036366">
    <property type="entry name" value="PGBDSf"/>
</dbReference>
<dbReference type="Pfam" id="PF01471">
    <property type="entry name" value="PG_binding_1"/>
    <property type="match status" value="1"/>
</dbReference>
<dbReference type="Gene3D" id="1.10.101.10">
    <property type="entry name" value="PGBD-like superfamily/PGBD"/>
    <property type="match status" value="1"/>
</dbReference>